<dbReference type="Pfam" id="PF00682">
    <property type="entry name" value="HMGL-like"/>
    <property type="match status" value="1"/>
</dbReference>
<dbReference type="GO" id="GO:0006094">
    <property type="term" value="P:gluconeogenesis"/>
    <property type="evidence" value="ECO:0007669"/>
    <property type="project" value="TreeGrafter"/>
</dbReference>
<name>A0A1T4K2D1_9FIRM</name>
<feature type="domain" description="Pyruvate carboxyltransferase" evidence="1">
    <location>
        <begin position="3"/>
        <end position="263"/>
    </location>
</feature>
<dbReference type="PANTHER" id="PTHR43778:SF2">
    <property type="entry name" value="PYRUVATE CARBOXYLASE, MITOCHONDRIAL"/>
    <property type="match status" value="1"/>
</dbReference>
<keyword evidence="3" id="KW-1185">Reference proteome</keyword>
<dbReference type="NCBIfam" id="NF006761">
    <property type="entry name" value="PRK09282.1"/>
    <property type="match status" value="1"/>
</dbReference>
<dbReference type="PANTHER" id="PTHR43778">
    <property type="entry name" value="PYRUVATE CARBOXYLASE"/>
    <property type="match status" value="1"/>
</dbReference>
<dbReference type="STRING" id="142842.SAMN02745118_00566"/>
<reference evidence="3" key="1">
    <citation type="submission" date="2017-02" db="EMBL/GenBank/DDBJ databases">
        <authorList>
            <person name="Varghese N."/>
            <person name="Submissions S."/>
        </authorList>
    </citation>
    <scope>NUCLEOTIDE SEQUENCE [LARGE SCALE GENOMIC DNA]</scope>
    <source>
        <strain evidence="3">ATCC BAA-73</strain>
    </source>
</reference>
<evidence type="ECO:0000259" key="1">
    <source>
        <dbReference type="PROSITE" id="PS50991"/>
    </source>
</evidence>
<dbReference type="CDD" id="cd07937">
    <property type="entry name" value="DRE_TIM_PC_TC_5S"/>
    <property type="match status" value="1"/>
</dbReference>
<protein>
    <submittedName>
        <fullName evidence="2">Oxaloacetate decarboxylase, alpha subunit</fullName>
    </submittedName>
</protein>
<dbReference type="Proteomes" id="UP000190625">
    <property type="component" value="Unassembled WGS sequence"/>
</dbReference>
<dbReference type="InterPro" id="IPR003379">
    <property type="entry name" value="Carboxylase_cons_dom"/>
</dbReference>
<dbReference type="GO" id="GO:0004736">
    <property type="term" value="F:pyruvate carboxylase activity"/>
    <property type="evidence" value="ECO:0007669"/>
    <property type="project" value="TreeGrafter"/>
</dbReference>
<dbReference type="InterPro" id="IPR000891">
    <property type="entry name" value="PYR_CT"/>
</dbReference>
<dbReference type="Gene3D" id="3.20.20.70">
    <property type="entry name" value="Aldolase class I"/>
    <property type="match status" value="1"/>
</dbReference>
<dbReference type="Pfam" id="PF02436">
    <property type="entry name" value="PYC_OADA"/>
    <property type="match status" value="1"/>
</dbReference>
<dbReference type="PROSITE" id="PS50991">
    <property type="entry name" value="PYR_CT"/>
    <property type="match status" value="1"/>
</dbReference>
<dbReference type="EMBL" id="FUWM01000005">
    <property type="protein sequence ID" value="SJZ36513.1"/>
    <property type="molecule type" value="Genomic_DNA"/>
</dbReference>
<evidence type="ECO:0000313" key="2">
    <source>
        <dbReference type="EMBL" id="SJZ36513.1"/>
    </source>
</evidence>
<dbReference type="SUPFAM" id="SSF51569">
    <property type="entry name" value="Aldolase"/>
    <property type="match status" value="1"/>
</dbReference>
<dbReference type="GO" id="GO:0005737">
    <property type="term" value="C:cytoplasm"/>
    <property type="evidence" value="ECO:0007669"/>
    <property type="project" value="TreeGrafter"/>
</dbReference>
<organism evidence="2 3">
    <name type="scientific">Selenihalanaerobacter shriftii</name>
    <dbReference type="NCBI Taxonomy" id="142842"/>
    <lineage>
        <taxon>Bacteria</taxon>
        <taxon>Bacillati</taxon>
        <taxon>Bacillota</taxon>
        <taxon>Clostridia</taxon>
        <taxon>Halanaerobiales</taxon>
        <taxon>Halobacteroidaceae</taxon>
        <taxon>Selenihalanaerobacter</taxon>
    </lineage>
</organism>
<evidence type="ECO:0000313" key="3">
    <source>
        <dbReference type="Proteomes" id="UP000190625"/>
    </source>
</evidence>
<accession>A0A1T4K2D1</accession>
<dbReference type="NCBIfam" id="NF008985">
    <property type="entry name" value="PRK12331.1"/>
    <property type="match status" value="1"/>
</dbReference>
<gene>
    <name evidence="2" type="ORF">SAMN02745118_00566</name>
</gene>
<dbReference type="SUPFAM" id="SSF89000">
    <property type="entry name" value="post-HMGL domain-like"/>
    <property type="match status" value="1"/>
</dbReference>
<proteinExistence type="predicted"/>
<dbReference type="InterPro" id="IPR013785">
    <property type="entry name" value="Aldolase_TIM"/>
</dbReference>
<dbReference type="InterPro" id="IPR055268">
    <property type="entry name" value="PCB-like"/>
</dbReference>
<dbReference type="AlphaFoldDB" id="A0A1T4K2D1"/>
<sequence>MKVKVTETILRDGQQSLLATRMTTEDMLPALEKMDQLGYHSLEVWGGATFDSCLRYLDEDPWIRLKKIKLRVKNTPLQMLLRGQNILGYKHYSDDILEKFIEKSIINGIDIIRIFDALNDVRNMKKAIEYTKKYGGHAQGTIVYTTSPIHDVDYYVNTAKLLKDIGIDSLCIKDMAGLLTPYKSYELVKKIKQETDLIIQLHSHDTSGMAAMTYLKGVEAGVDIIDTAISALSSGTSQPATETMVAVLDDTKKNIDLDLKELEELGGYFREIRNKYDKYADSFDVDPRVLTSQIPGGMLSNLRNQLKEQNMLNRYDEVLKEVPKVRKEMGYPPLVTPTSQIIGTQAVFNVVTGERYSLVSKEIKYYVKGMYGRPPGEIDPEIKEIVLEDELSIKERPADLLEPKFDITLKKIKDFITKEEDVLSYILFPGVAEKFLKKHYQ</sequence>